<evidence type="ECO:0000313" key="3">
    <source>
        <dbReference type="Proteomes" id="UP000593564"/>
    </source>
</evidence>
<sequence length="330" mass="36473">MEALAALEEVEVELHVGRLSARPSVPSYFGHLFANSGWCFVSHVVSPSRRGWCYELGHWRFEAPVTGLCIVSPLLLEWLGGCCSAMAEMCTLKVERENKLESLEADIGMETEGDGVLAYLQPDLEAELVLPLAPTGHAAPTRMVQVEPKFHDDASNLEQLVPFEECIELHSSGKEFVKAPEYLLLTHNDRSFKIGGPCHEAAIHLHVPVFENIGLDDSLGIVVDPTNLSDGLHYYELCGIDCKAPWRGPVFRIPVTITKAMAVKNRPTLLSFSGMTFLPSDYCGVNLQININYSSNHLSSTTTCTSQQLNIVLAFYVMVVLKCLVCENTY</sequence>
<dbReference type="EMBL" id="JACBKZ010000002">
    <property type="protein sequence ID" value="KAF5956259.1"/>
    <property type="molecule type" value="Genomic_DNA"/>
</dbReference>
<proteinExistence type="predicted"/>
<accession>A0A7J7HUF9</accession>
<comment type="caution">
    <text evidence="2">The sequence shown here is derived from an EMBL/GenBank/DDBJ whole genome shotgun (WGS) entry which is preliminary data.</text>
</comment>
<organism evidence="2 3">
    <name type="scientific">Camellia sinensis</name>
    <name type="common">Tea plant</name>
    <name type="synonym">Thea sinensis</name>
    <dbReference type="NCBI Taxonomy" id="4442"/>
    <lineage>
        <taxon>Eukaryota</taxon>
        <taxon>Viridiplantae</taxon>
        <taxon>Streptophyta</taxon>
        <taxon>Embryophyta</taxon>
        <taxon>Tracheophyta</taxon>
        <taxon>Spermatophyta</taxon>
        <taxon>Magnoliopsida</taxon>
        <taxon>eudicotyledons</taxon>
        <taxon>Gunneridae</taxon>
        <taxon>Pentapetalae</taxon>
        <taxon>asterids</taxon>
        <taxon>Ericales</taxon>
        <taxon>Theaceae</taxon>
        <taxon>Camellia</taxon>
    </lineage>
</organism>
<dbReference type="InterPro" id="IPR046940">
    <property type="entry name" value="TPPII_Ig-like_sf"/>
</dbReference>
<evidence type="ECO:0000259" key="1">
    <source>
        <dbReference type="Pfam" id="PF21223"/>
    </source>
</evidence>
<protein>
    <recommendedName>
        <fullName evidence="1">Tripeptidyl-peptidase II first Ig-like domain-containing protein</fullName>
    </recommendedName>
</protein>
<keyword evidence="3" id="KW-1185">Reference proteome</keyword>
<dbReference type="Gene3D" id="2.60.40.3170">
    <property type="match status" value="2"/>
</dbReference>
<dbReference type="Pfam" id="PF21223">
    <property type="entry name" value="TPPII_Ig-like-1"/>
    <property type="match status" value="1"/>
</dbReference>
<dbReference type="AlphaFoldDB" id="A0A7J7HUF9"/>
<reference evidence="3" key="1">
    <citation type="journal article" date="2020" name="Nat. Commun.">
        <title>Genome assembly of wild tea tree DASZ reveals pedigree and selection history of tea varieties.</title>
        <authorList>
            <person name="Zhang W."/>
            <person name="Zhang Y."/>
            <person name="Qiu H."/>
            <person name="Guo Y."/>
            <person name="Wan H."/>
            <person name="Zhang X."/>
            <person name="Scossa F."/>
            <person name="Alseekh S."/>
            <person name="Zhang Q."/>
            <person name="Wang P."/>
            <person name="Xu L."/>
            <person name="Schmidt M.H."/>
            <person name="Jia X."/>
            <person name="Li D."/>
            <person name="Zhu A."/>
            <person name="Guo F."/>
            <person name="Chen W."/>
            <person name="Ni D."/>
            <person name="Usadel B."/>
            <person name="Fernie A.R."/>
            <person name="Wen W."/>
        </authorList>
    </citation>
    <scope>NUCLEOTIDE SEQUENCE [LARGE SCALE GENOMIC DNA]</scope>
    <source>
        <strain evidence="3">cv. G240</strain>
    </source>
</reference>
<dbReference type="Proteomes" id="UP000593564">
    <property type="component" value="Unassembled WGS sequence"/>
</dbReference>
<reference evidence="2 3" key="2">
    <citation type="submission" date="2020-07" db="EMBL/GenBank/DDBJ databases">
        <title>Genome assembly of wild tea tree DASZ reveals pedigree and selection history of tea varieties.</title>
        <authorList>
            <person name="Zhang W."/>
        </authorList>
    </citation>
    <scope>NUCLEOTIDE SEQUENCE [LARGE SCALE GENOMIC DNA]</scope>
    <source>
        <strain evidence="3">cv. G240</strain>
        <tissue evidence="2">Leaf</tissue>
    </source>
</reference>
<feature type="domain" description="Tripeptidyl-peptidase II first Ig-like" evidence="1">
    <location>
        <begin position="217"/>
        <end position="257"/>
    </location>
</feature>
<name>A0A7J7HUF9_CAMSI</name>
<dbReference type="InterPro" id="IPR048383">
    <property type="entry name" value="TPPII_Ig-like-1"/>
</dbReference>
<gene>
    <name evidence="2" type="ORF">HYC85_003484</name>
</gene>
<evidence type="ECO:0000313" key="2">
    <source>
        <dbReference type="EMBL" id="KAF5956259.1"/>
    </source>
</evidence>